<organism evidence="2 3">
    <name type="scientific">Anguilla anguilla</name>
    <name type="common">European freshwater eel</name>
    <name type="synonym">Muraena anguilla</name>
    <dbReference type="NCBI Taxonomy" id="7936"/>
    <lineage>
        <taxon>Eukaryota</taxon>
        <taxon>Metazoa</taxon>
        <taxon>Chordata</taxon>
        <taxon>Craniata</taxon>
        <taxon>Vertebrata</taxon>
        <taxon>Euteleostomi</taxon>
        <taxon>Actinopterygii</taxon>
        <taxon>Neopterygii</taxon>
        <taxon>Teleostei</taxon>
        <taxon>Anguilliformes</taxon>
        <taxon>Anguillidae</taxon>
        <taxon>Anguilla</taxon>
    </lineage>
</organism>
<evidence type="ECO:0000256" key="1">
    <source>
        <dbReference type="SAM" id="MobiDB-lite"/>
    </source>
</evidence>
<accession>A0A9D3M615</accession>
<reference evidence="2" key="1">
    <citation type="submission" date="2021-01" db="EMBL/GenBank/DDBJ databases">
        <title>A chromosome-scale assembly of European eel, Anguilla anguilla.</title>
        <authorList>
            <person name="Henkel C."/>
            <person name="Jong-Raadsen S.A."/>
            <person name="Dufour S."/>
            <person name="Weltzien F.-A."/>
            <person name="Palstra A.P."/>
            <person name="Pelster B."/>
            <person name="Spaink H.P."/>
            <person name="Van Den Thillart G.E."/>
            <person name="Jansen H."/>
            <person name="Zahm M."/>
            <person name="Klopp C."/>
            <person name="Cedric C."/>
            <person name="Louis A."/>
            <person name="Berthelot C."/>
            <person name="Parey E."/>
            <person name="Roest Crollius H."/>
            <person name="Montfort J."/>
            <person name="Robinson-Rechavi M."/>
            <person name="Bucao C."/>
            <person name="Bouchez O."/>
            <person name="Gislard M."/>
            <person name="Lluch J."/>
            <person name="Milhes M."/>
            <person name="Lampietro C."/>
            <person name="Lopez Roques C."/>
            <person name="Donnadieu C."/>
            <person name="Braasch I."/>
            <person name="Desvignes T."/>
            <person name="Postlethwait J."/>
            <person name="Bobe J."/>
            <person name="Guiguen Y."/>
            <person name="Dirks R."/>
        </authorList>
    </citation>
    <scope>NUCLEOTIDE SEQUENCE</scope>
    <source>
        <strain evidence="2">Tag_6206</strain>
        <tissue evidence="2">Liver</tissue>
    </source>
</reference>
<feature type="compositionally biased region" description="Polar residues" evidence="1">
    <location>
        <begin position="62"/>
        <end position="73"/>
    </location>
</feature>
<feature type="region of interest" description="Disordered" evidence="1">
    <location>
        <begin position="1"/>
        <end position="87"/>
    </location>
</feature>
<name>A0A9D3M615_ANGAN</name>
<evidence type="ECO:0000313" key="3">
    <source>
        <dbReference type="Proteomes" id="UP001044222"/>
    </source>
</evidence>
<protein>
    <submittedName>
        <fullName evidence="2">Uncharacterized protein</fullName>
    </submittedName>
</protein>
<dbReference type="EMBL" id="JAFIRN010000009">
    <property type="protein sequence ID" value="KAG5843139.1"/>
    <property type="molecule type" value="Genomic_DNA"/>
</dbReference>
<proteinExistence type="predicted"/>
<sequence length="163" mass="17900">MTGLEEGPESQRQTGVPRSLPAAMCCSFASAEPAERDSLSNQEREEQRENSLSNQEREGQRENSLSNQENTALGTHRQGLRTRTGSQWLVKTEVKTETCKPDGSPGDQGWGPQIQLAKSLLHGRGTGKCGRSRSLISHETITIGLVFLHLCENLSDSCGSFWN</sequence>
<comment type="caution">
    <text evidence="2">The sequence shown here is derived from an EMBL/GenBank/DDBJ whole genome shotgun (WGS) entry which is preliminary data.</text>
</comment>
<evidence type="ECO:0000313" key="2">
    <source>
        <dbReference type="EMBL" id="KAG5843139.1"/>
    </source>
</evidence>
<dbReference type="AlphaFoldDB" id="A0A9D3M615"/>
<dbReference type="Proteomes" id="UP001044222">
    <property type="component" value="Chromosome 9"/>
</dbReference>
<feature type="compositionally biased region" description="Basic and acidic residues" evidence="1">
    <location>
        <begin position="33"/>
        <end position="61"/>
    </location>
</feature>
<gene>
    <name evidence="2" type="ORF">ANANG_G00185300</name>
</gene>
<keyword evidence="3" id="KW-1185">Reference proteome</keyword>